<keyword evidence="3" id="KW-1185">Reference proteome</keyword>
<feature type="transmembrane region" description="Helical" evidence="1">
    <location>
        <begin position="109"/>
        <end position="131"/>
    </location>
</feature>
<keyword evidence="1" id="KW-1133">Transmembrane helix</keyword>
<feature type="transmembrane region" description="Helical" evidence="1">
    <location>
        <begin position="143"/>
        <end position="163"/>
    </location>
</feature>
<comment type="caution">
    <text evidence="2">The sequence shown here is derived from an EMBL/GenBank/DDBJ whole genome shotgun (WGS) entry which is preliminary data.</text>
</comment>
<dbReference type="Pfam" id="PF20589">
    <property type="entry name" value="DUF6790"/>
    <property type="match status" value="1"/>
</dbReference>
<proteinExistence type="predicted"/>
<reference evidence="2" key="1">
    <citation type="submission" date="2021-11" db="EMBL/GenBank/DDBJ databases">
        <title>Legionella maioricencis sp. nov., a new species isolated from hot water samples in Mallorca.</title>
        <authorList>
            <person name="Crespi S."/>
            <person name="Drasar V."/>
            <person name="Salva-Serra F."/>
            <person name="Jaen-Luchoro D."/>
            <person name="Pineiro-Iglesias B."/>
            <person name="Aliaga F."/>
            <person name="Fernandez-Juarez V."/>
            <person name="Coll G."/>
            <person name="Moore E.R.B."/>
            <person name="Bennasar-Figueras A."/>
        </authorList>
    </citation>
    <scope>NUCLEOTIDE SEQUENCE</scope>
    <source>
        <strain evidence="2">HCPI-6</strain>
    </source>
</reference>
<gene>
    <name evidence="2" type="ORF">LOX96_05910</name>
</gene>
<protein>
    <recommendedName>
        <fullName evidence="4">Transmembrane protein</fullName>
    </recommendedName>
</protein>
<feature type="transmembrane region" description="Helical" evidence="1">
    <location>
        <begin position="6"/>
        <end position="30"/>
    </location>
</feature>
<keyword evidence="1" id="KW-0812">Transmembrane</keyword>
<dbReference type="Proteomes" id="UP001139721">
    <property type="component" value="Unassembled WGS sequence"/>
</dbReference>
<feature type="transmembrane region" description="Helical" evidence="1">
    <location>
        <begin position="42"/>
        <end position="62"/>
    </location>
</feature>
<evidence type="ECO:0000313" key="3">
    <source>
        <dbReference type="Proteomes" id="UP001139721"/>
    </source>
</evidence>
<dbReference type="EMBL" id="JAJKBJ010000005">
    <property type="protein sequence ID" value="MCL9683620.1"/>
    <property type="molecule type" value="Genomic_DNA"/>
</dbReference>
<dbReference type="InterPro" id="IPR046740">
    <property type="entry name" value="DUF6790"/>
</dbReference>
<dbReference type="AlphaFoldDB" id="A0A9X2CZ76"/>
<accession>A0A9X2CZ76</accession>
<name>A0A9X2CZ76_9GAMM</name>
<sequence>MEKVIVFVLSNFTLSLFVLSVLCAGAAIAFKPKPINKAACIEVLFSYFLLFNIGISYFYNFLMHVFWGDMTAQFIGWPQSPFQLEVGFASLGFAVVGIISFWGNVGFRAATVIAPALFLWGAAGGHIYQIILAHNFAPGNAGVIFWTDIFMPIIGFILLWLHYKNPKKS</sequence>
<evidence type="ECO:0000313" key="2">
    <source>
        <dbReference type="EMBL" id="MCL9683620.1"/>
    </source>
</evidence>
<evidence type="ECO:0000256" key="1">
    <source>
        <dbReference type="SAM" id="Phobius"/>
    </source>
</evidence>
<organism evidence="2 3">
    <name type="scientific">Legionella maioricensis</name>
    <dbReference type="NCBI Taxonomy" id="2896528"/>
    <lineage>
        <taxon>Bacteria</taxon>
        <taxon>Pseudomonadati</taxon>
        <taxon>Pseudomonadota</taxon>
        <taxon>Gammaproteobacteria</taxon>
        <taxon>Legionellales</taxon>
        <taxon>Legionellaceae</taxon>
        <taxon>Legionella</taxon>
    </lineage>
</organism>
<evidence type="ECO:0008006" key="4">
    <source>
        <dbReference type="Google" id="ProtNLM"/>
    </source>
</evidence>
<keyword evidence="1" id="KW-0472">Membrane</keyword>
<dbReference type="RefSeq" id="WP_250421812.1">
    <property type="nucleotide sequence ID" value="NZ_JAJKBJ010000005.1"/>
</dbReference>
<feature type="transmembrane region" description="Helical" evidence="1">
    <location>
        <begin position="82"/>
        <end position="102"/>
    </location>
</feature>